<comment type="similarity">
    <text evidence="2 9">Belongs to the metallo-dependent hydrolases superfamily. ATZ/TRZ family.</text>
</comment>
<dbReference type="Proteomes" id="UP000887568">
    <property type="component" value="Unplaced"/>
</dbReference>
<evidence type="ECO:0000256" key="8">
    <source>
        <dbReference type="ARBA" id="ARBA00051148"/>
    </source>
</evidence>
<accession>A0A914A3B7</accession>
<dbReference type="EC" id="3.5.4.3" evidence="3 9"/>
<dbReference type="SUPFAM" id="SSF51338">
    <property type="entry name" value="Composite domain of metallo-dependent hydrolases"/>
    <property type="match status" value="1"/>
</dbReference>
<keyword evidence="12" id="KW-1185">Reference proteome</keyword>
<comment type="pathway">
    <text evidence="1 9">Purine metabolism; guanine degradation; xanthine from guanine: step 1/1.</text>
</comment>
<evidence type="ECO:0000259" key="10">
    <source>
        <dbReference type="Pfam" id="PF01979"/>
    </source>
</evidence>
<dbReference type="AlphaFoldDB" id="A0A914A3B7"/>
<dbReference type="RefSeq" id="XP_038058164.1">
    <property type="nucleotide sequence ID" value="XM_038202236.1"/>
</dbReference>
<dbReference type="OrthoDB" id="194468at2759"/>
<dbReference type="EnsemblMetazoa" id="XM_038202236.1">
    <property type="protein sequence ID" value="XP_038058164.1"/>
    <property type="gene ID" value="LOC119729604"/>
</dbReference>
<evidence type="ECO:0000313" key="11">
    <source>
        <dbReference type="EnsemblMetazoa" id="XP_038058165.1"/>
    </source>
</evidence>
<evidence type="ECO:0000256" key="5">
    <source>
        <dbReference type="ARBA" id="ARBA00022723"/>
    </source>
</evidence>
<comment type="cofactor">
    <cofactor evidence="9">
        <name>Zn(2+)</name>
        <dbReference type="ChEBI" id="CHEBI:29105"/>
    </cofactor>
    <text evidence="9">Binds 1 zinc ion per subunit.</text>
</comment>
<dbReference type="NCBIfam" id="TIGR02967">
    <property type="entry name" value="guan_deamin"/>
    <property type="match status" value="1"/>
</dbReference>
<sequence length="515" mass="57836">MPLRVIQGTLVHAQSANQPLQILENNVIGVDKNKIIFVEPVECLSELSAQHGFELDEVHNINGCFLMPGFVDTHIHAPQYVYTGTAMGLPLLEWLDKYTFPVEAKFDDLKFATDAYHKVVHRTLKNGTTTASYFATIHKEASLKLAEIAAKFGQRAFIGKVNMDSNSPDFYVETTENSIQDTEWFIKQVQSMNNPLVTPIVTPRFAVSCTLELMKKLAELAEKYNLPIQTHLDENEGEIALVKELFPQFSSYANVYRACGLLTNRTVLAHCIYLDDDEIETLRSHGCGVSHCACSNFSLKSGVLDLRKLMTRDVKVSLGTDVSGGYTPSMLGSIRQSVIASNVQECQQRNGYRSVDFKEMFYLATLGGSKVLGLQNKIGNFEVGKDFDAILVNPEAANSPFDVFHSTYSDTIEDVVQKFLYLGKFASLNFGEKQAKTYNWYSCDLTDTNGEEKCVMSSCHQKCTFENVYDELHLCGNYSDIGIMPHFYQNTRLFMFKDGHLQLNFVAVLVFISAR</sequence>
<evidence type="ECO:0000256" key="2">
    <source>
        <dbReference type="ARBA" id="ARBA00006745"/>
    </source>
</evidence>
<dbReference type="Gene3D" id="2.30.40.10">
    <property type="entry name" value="Urease, subunit C, domain 1"/>
    <property type="match status" value="1"/>
</dbReference>
<dbReference type="Gene3D" id="3.20.20.140">
    <property type="entry name" value="Metal-dependent hydrolases"/>
    <property type="match status" value="1"/>
</dbReference>
<reference evidence="11" key="1">
    <citation type="submission" date="2022-11" db="UniProtKB">
        <authorList>
            <consortium name="EnsemblMetazoa"/>
        </authorList>
    </citation>
    <scope>IDENTIFICATION</scope>
</reference>
<keyword evidence="6 9" id="KW-0378">Hydrolase</keyword>
<evidence type="ECO:0000256" key="9">
    <source>
        <dbReference type="RuleBase" id="RU366009"/>
    </source>
</evidence>
<dbReference type="InterPro" id="IPR011059">
    <property type="entry name" value="Metal-dep_hydrolase_composite"/>
</dbReference>
<keyword evidence="5 9" id="KW-0479">Metal-binding</keyword>
<dbReference type="SUPFAM" id="SSF51556">
    <property type="entry name" value="Metallo-dependent hydrolases"/>
    <property type="match status" value="1"/>
</dbReference>
<comment type="function">
    <text evidence="9">Catalyzes the hydrolytic deamination of guanine, producing xanthine and ammonia.</text>
</comment>
<dbReference type="CTD" id="9615"/>
<protein>
    <recommendedName>
        <fullName evidence="4 9">Guanine deaminase</fullName>
        <shortName evidence="9">Guanase</shortName>
        <ecNumber evidence="3 9">3.5.4.3</ecNumber>
    </recommendedName>
    <alternativeName>
        <fullName evidence="9">Guanine aminohydrolase</fullName>
    </alternativeName>
</protein>
<evidence type="ECO:0000256" key="7">
    <source>
        <dbReference type="ARBA" id="ARBA00022833"/>
    </source>
</evidence>
<dbReference type="GO" id="GO:0006147">
    <property type="term" value="P:guanine catabolic process"/>
    <property type="evidence" value="ECO:0007669"/>
    <property type="project" value="UniProtKB-UniRule"/>
</dbReference>
<keyword evidence="7 9" id="KW-0862">Zinc</keyword>
<organism evidence="11 12">
    <name type="scientific">Patiria miniata</name>
    <name type="common">Bat star</name>
    <name type="synonym">Asterina miniata</name>
    <dbReference type="NCBI Taxonomy" id="46514"/>
    <lineage>
        <taxon>Eukaryota</taxon>
        <taxon>Metazoa</taxon>
        <taxon>Echinodermata</taxon>
        <taxon>Eleutherozoa</taxon>
        <taxon>Asterozoa</taxon>
        <taxon>Asteroidea</taxon>
        <taxon>Valvatacea</taxon>
        <taxon>Valvatida</taxon>
        <taxon>Asterinidae</taxon>
        <taxon>Patiria</taxon>
    </lineage>
</organism>
<dbReference type="InterPro" id="IPR006680">
    <property type="entry name" value="Amidohydro-rel"/>
</dbReference>
<comment type="catalytic activity">
    <reaction evidence="8 9">
        <text>guanine + H2O + H(+) = xanthine + NH4(+)</text>
        <dbReference type="Rhea" id="RHEA:14665"/>
        <dbReference type="ChEBI" id="CHEBI:15377"/>
        <dbReference type="ChEBI" id="CHEBI:15378"/>
        <dbReference type="ChEBI" id="CHEBI:16235"/>
        <dbReference type="ChEBI" id="CHEBI:17712"/>
        <dbReference type="ChEBI" id="CHEBI:28938"/>
        <dbReference type="EC" id="3.5.4.3"/>
    </reaction>
</comment>
<dbReference type="GO" id="GO:0008270">
    <property type="term" value="F:zinc ion binding"/>
    <property type="evidence" value="ECO:0007669"/>
    <property type="project" value="UniProtKB-UniRule"/>
</dbReference>
<dbReference type="FunFam" id="3.20.20.140:FF:000022">
    <property type="entry name" value="Guanine deaminase"/>
    <property type="match status" value="1"/>
</dbReference>
<dbReference type="PANTHER" id="PTHR11271:SF6">
    <property type="entry name" value="GUANINE DEAMINASE"/>
    <property type="match status" value="1"/>
</dbReference>
<dbReference type="Pfam" id="PF01979">
    <property type="entry name" value="Amidohydro_1"/>
    <property type="match status" value="1"/>
</dbReference>
<evidence type="ECO:0000256" key="4">
    <source>
        <dbReference type="ARBA" id="ARBA00014514"/>
    </source>
</evidence>
<evidence type="ECO:0000256" key="6">
    <source>
        <dbReference type="ARBA" id="ARBA00022801"/>
    </source>
</evidence>
<proteinExistence type="inferred from homology"/>
<dbReference type="InterPro" id="IPR032466">
    <property type="entry name" value="Metal_Hydrolase"/>
</dbReference>
<dbReference type="GO" id="GO:0008892">
    <property type="term" value="F:guanine deaminase activity"/>
    <property type="evidence" value="ECO:0007669"/>
    <property type="project" value="UniProtKB-UniRule"/>
</dbReference>
<evidence type="ECO:0000256" key="3">
    <source>
        <dbReference type="ARBA" id="ARBA00012781"/>
    </source>
</evidence>
<dbReference type="EnsemblMetazoa" id="XM_038202237.1">
    <property type="protein sequence ID" value="XP_038058165.1"/>
    <property type="gene ID" value="LOC119729604"/>
</dbReference>
<dbReference type="InterPro" id="IPR014311">
    <property type="entry name" value="Guanine_deaminase"/>
</dbReference>
<evidence type="ECO:0000313" key="12">
    <source>
        <dbReference type="Proteomes" id="UP000887568"/>
    </source>
</evidence>
<dbReference type="RefSeq" id="XP_038058165.1">
    <property type="nucleotide sequence ID" value="XM_038202237.1"/>
</dbReference>
<name>A0A914A3B7_PATMI</name>
<dbReference type="OMA" id="HGVHLCD"/>
<feature type="domain" description="Amidohydrolase-related" evidence="10">
    <location>
        <begin position="65"/>
        <end position="402"/>
    </location>
</feature>
<dbReference type="GO" id="GO:0005829">
    <property type="term" value="C:cytosol"/>
    <property type="evidence" value="ECO:0007669"/>
    <property type="project" value="TreeGrafter"/>
</dbReference>
<evidence type="ECO:0000256" key="1">
    <source>
        <dbReference type="ARBA" id="ARBA00004984"/>
    </source>
</evidence>
<dbReference type="GeneID" id="119729604"/>
<dbReference type="InterPro" id="IPR051607">
    <property type="entry name" value="Metallo-dep_hydrolases"/>
</dbReference>
<dbReference type="PANTHER" id="PTHR11271">
    <property type="entry name" value="GUANINE DEAMINASE"/>
    <property type="match status" value="1"/>
</dbReference>